<dbReference type="Pfam" id="PF04247">
    <property type="entry name" value="SirB"/>
    <property type="match status" value="1"/>
</dbReference>
<dbReference type="RefSeq" id="WP_087552084.1">
    <property type="nucleotide sequence ID" value="NZ_CP033133.1"/>
</dbReference>
<name>A0A3G2SYA6_9GAMM</name>
<dbReference type="Proteomes" id="UP000279962">
    <property type="component" value="Chromosome"/>
</dbReference>
<feature type="transmembrane region" description="Helical" evidence="1">
    <location>
        <begin position="6"/>
        <end position="32"/>
    </location>
</feature>
<keyword evidence="1" id="KW-0812">Transmembrane</keyword>
<accession>A0A3G2SYA6</accession>
<keyword evidence="1" id="KW-1133">Transmembrane helix</keyword>
<feature type="transmembrane region" description="Helical" evidence="1">
    <location>
        <begin position="74"/>
        <end position="94"/>
    </location>
</feature>
<gene>
    <name evidence="2" type="ORF">CDG68_03655</name>
</gene>
<sequence>MDTHLLIKIIHMTSVAVLILVFVLRASTLFIGTQNQQPNQKGRVAFVALQHLSLTLIVVTGVTLLVMNEFKVQPWFYAKIVLFIVFLSSQIKAYKKDERILLAQRRAGLVIGAVALIATLALVVIKPVFS</sequence>
<evidence type="ECO:0000313" key="3">
    <source>
        <dbReference type="Proteomes" id="UP000279962"/>
    </source>
</evidence>
<reference evidence="2 3" key="1">
    <citation type="submission" date="2018-10" db="EMBL/GenBank/DDBJ databases">
        <title>The complete genome of Acinetobacter wuhouensis strain WCHAW010062.</title>
        <authorList>
            <person name="Hu Y."/>
            <person name="Long H."/>
            <person name="Feng Y."/>
            <person name="Zong Z."/>
        </authorList>
    </citation>
    <scope>NUCLEOTIDE SEQUENCE [LARGE SCALE GENOMIC DNA]</scope>
    <source>
        <strain evidence="2 3">WCHAW010062</strain>
    </source>
</reference>
<evidence type="ECO:0000256" key="1">
    <source>
        <dbReference type="SAM" id="Phobius"/>
    </source>
</evidence>
<proteinExistence type="predicted"/>
<dbReference type="AlphaFoldDB" id="A0A3G2SYA6"/>
<organism evidence="2 3">
    <name type="scientific">Acinetobacter wuhouensis</name>
    <dbReference type="NCBI Taxonomy" id="1879050"/>
    <lineage>
        <taxon>Bacteria</taxon>
        <taxon>Pseudomonadati</taxon>
        <taxon>Pseudomonadota</taxon>
        <taxon>Gammaproteobacteria</taxon>
        <taxon>Moraxellales</taxon>
        <taxon>Moraxellaceae</taxon>
        <taxon>Acinetobacter</taxon>
    </lineage>
</organism>
<dbReference type="InterPro" id="IPR007360">
    <property type="entry name" value="SirB"/>
</dbReference>
<dbReference type="EMBL" id="CP033133">
    <property type="protein sequence ID" value="AYO52828.1"/>
    <property type="molecule type" value="Genomic_DNA"/>
</dbReference>
<keyword evidence="1" id="KW-0472">Membrane</keyword>
<feature type="transmembrane region" description="Helical" evidence="1">
    <location>
        <begin position="106"/>
        <end position="125"/>
    </location>
</feature>
<protein>
    <submittedName>
        <fullName evidence="2">Invasion protein expression up-regulator SirB</fullName>
    </submittedName>
</protein>
<evidence type="ECO:0000313" key="2">
    <source>
        <dbReference type="EMBL" id="AYO52828.1"/>
    </source>
</evidence>
<feature type="transmembrane region" description="Helical" evidence="1">
    <location>
        <begin position="44"/>
        <end position="68"/>
    </location>
</feature>